<organism evidence="7 8">
    <name type="scientific">Malus domestica</name>
    <name type="common">Apple</name>
    <name type="synonym">Pyrus malus</name>
    <dbReference type="NCBI Taxonomy" id="3750"/>
    <lineage>
        <taxon>Eukaryota</taxon>
        <taxon>Viridiplantae</taxon>
        <taxon>Streptophyta</taxon>
        <taxon>Embryophyta</taxon>
        <taxon>Tracheophyta</taxon>
        <taxon>Spermatophyta</taxon>
        <taxon>Magnoliopsida</taxon>
        <taxon>eudicotyledons</taxon>
        <taxon>Gunneridae</taxon>
        <taxon>Pentapetalae</taxon>
        <taxon>rosids</taxon>
        <taxon>fabids</taxon>
        <taxon>Rosales</taxon>
        <taxon>Rosaceae</taxon>
        <taxon>Amygdaloideae</taxon>
        <taxon>Maleae</taxon>
        <taxon>Malus</taxon>
    </lineage>
</organism>
<keyword evidence="2" id="KW-0150">Chloroplast</keyword>
<evidence type="ECO:0000256" key="4">
    <source>
        <dbReference type="ARBA" id="ARBA00022946"/>
    </source>
</evidence>
<dbReference type="AlphaFoldDB" id="A0A498IH83"/>
<dbReference type="GO" id="GO:0009570">
    <property type="term" value="C:chloroplast stroma"/>
    <property type="evidence" value="ECO:0007669"/>
    <property type="project" value="UniProtKB-SubCell"/>
</dbReference>
<dbReference type="GO" id="GO:2001070">
    <property type="term" value="F:starch binding"/>
    <property type="evidence" value="ECO:0007669"/>
    <property type="project" value="TreeGrafter"/>
</dbReference>
<comment type="caution">
    <text evidence="7">The sequence shown here is derived from an EMBL/GenBank/DDBJ whole genome shotgun (WGS) entry which is preliminary data.</text>
</comment>
<proteinExistence type="inferred from homology"/>
<dbReference type="Proteomes" id="UP000290289">
    <property type="component" value="Chromosome 12"/>
</dbReference>
<dbReference type="PANTHER" id="PTHR34113:SF2">
    <property type="entry name" value="PROTEIN LIKE EARLY STARVATION, CHLOROPLASTIC"/>
    <property type="match status" value="1"/>
</dbReference>
<evidence type="ECO:0000259" key="6">
    <source>
        <dbReference type="Pfam" id="PF01189"/>
    </source>
</evidence>
<dbReference type="EMBL" id="RDQH01000338">
    <property type="protein sequence ID" value="RXH81367.1"/>
    <property type="molecule type" value="Genomic_DNA"/>
</dbReference>
<gene>
    <name evidence="7" type="ORF">DVH24_018967</name>
</gene>
<keyword evidence="3" id="KW-0934">Plastid</keyword>
<accession>A0A498IH83</accession>
<dbReference type="PANTHER" id="PTHR34113">
    <property type="entry name" value="INACTIVE PURPLE ACID PHOSPHATASE-LIKE PROTEIN"/>
    <property type="match status" value="1"/>
</dbReference>
<evidence type="ECO:0000256" key="1">
    <source>
        <dbReference type="ARBA" id="ARBA00004470"/>
    </source>
</evidence>
<dbReference type="InterPro" id="IPR049560">
    <property type="entry name" value="MeTrfase_RsmB-F_NOP2_cat"/>
</dbReference>
<evidence type="ECO:0000313" key="8">
    <source>
        <dbReference type="Proteomes" id="UP000290289"/>
    </source>
</evidence>
<dbReference type="GO" id="GO:0043036">
    <property type="term" value="C:starch grain"/>
    <property type="evidence" value="ECO:0007669"/>
    <property type="project" value="TreeGrafter"/>
</dbReference>
<dbReference type="InterPro" id="IPR029063">
    <property type="entry name" value="SAM-dependent_MTases_sf"/>
</dbReference>
<comment type="similarity">
    <text evidence="5">Belongs to the ESV1 family.</text>
</comment>
<evidence type="ECO:0000256" key="3">
    <source>
        <dbReference type="ARBA" id="ARBA00022640"/>
    </source>
</evidence>
<reference evidence="7 8" key="1">
    <citation type="submission" date="2018-10" db="EMBL/GenBank/DDBJ databases">
        <title>A high-quality apple genome assembly.</title>
        <authorList>
            <person name="Hu J."/>
        </authorList>
    </citation>
    <scope>NUCLEOTIDE SEQUENCE [LARGE SCALE GENOMIC DNA]</scope>
    <source>
        <strain evidence="8">cv. HFTH1</strain>
        <tissue evidence="7">Young leaf</tissue>
    </source>
</reference>
<evidence type="ECO:0000256" key="2">
    <source>
        <dbReference type="ARBA" id="ARBA00022528"/>
    </source>
</evidence>
<dbReference type="SUPFAM" id="SSF53335">
    <property type="entry name" value="S-adenosyl-L-methionine-dependent methyltransferases"/>
    <property type="match status" value="1"/>
</dbReference>
<keyword evidence="4" id="KW-0809">Transit peptide</keyword>
<evidence type="ECO:0000256" key="5">
    <source>
        <dbReference type="ARBA" id="ARBA00038237"/>
    </source>
</evidence>
<dbReference type="Gene3D" id="3.40.50.150">
    <property type="entry name" value="Vaccinia Virus protein VP39"/>
    <property type="match status" value="1"/>
</dbReference>
<dbReference type="GO" id="GO:2000904">
    <property type="term" value="P:regulation of starch metabolic process"/>
    <property type="evidence" value="ECO:0007669"/>
    <property type="project" value="TreeGrafter"/>
</dbReference>
<feature type="domain" description="SAM-dependent methyltransferase RsmB-F/NOP2-type catalytic core" evidence="6">
    <location>
        <begin position="245"/>
        <end position="288"/>
    </location>
</feature>
<protein>
    <recommendedName>
        <fullName evidence="6">SAM-dependent methyltransferase RsmB-F/NOP2-type catalytic core domain-containing protein</fullName>
    </recommendedName>
</protein>
<evidence type="ECO:0000313" key="7">
    <source>
        <dbReference type="EMBL" id="RXH81367.1"/>
    </source>
</evidence>
<keyword evidence="8" id="KW-1185">Reference proteome</keyword>
<name>A0A498IH83_MALDO</name>
<sequence length="424" mass="47602">MLLNRTNTVDYAMDIHKSLHHTEDVPQGAQIKSAVVPVPESEISGTGTPGPDFWSWEPPQGSDKASDDVIDLPTAMKTSAQLNLSNHVLEKERSVDYLSIPLESKLQEPNRNPPLPPFQSLMEVEKVDVSEALSVKEEHELGDDFSAHAAEAAQTLDAVDEGLSYGVNADGSKWWKESGIKQRPDGVICKWTMTRGVSADQVTEWQDKYWEAADEFGHKELGSEKLGRDANGNVWREFWTKSMWQRADLRWNRKLEDMEHLKSLQDELLDAASLLVKPGGVLVYSTSHLSIICALFCFVEISTAVCFLLDSMHLSADQNMSFSEFSGNENSINQRARRIGVEVEEIEDGDNDGILDAEEKKPVGEKGMRRLNEAVQEEIMRRLKHRMKMYWDVVWNRARGDDVVEKQPPPPLCANLTARAVASA</sequence>
<comment type="subcellular location">
    <subcellularLocation>
        <location evidence="1">Plastid</location>
        <location evidence="1">Chloroplast stroma</location>
    </subcellularLocation>
</comment>
<dbReference type="GO" id="GO:0005982">
    <property type="term" value="P:starch metabolic process"/>
    <property type="evidence" value="ECO:0007669"/>
    <property type="project" value="TreeGrafter"/>
</dbReference>
<dbReference type="InterPro" id="IPR052495">
    <property type="entry name" value="Alpha-glucan_binding_chloro"/>
</dbReference>
<dbReference type="Pfam" id="PF01189">
    <property type="entry name" value="Methyltr_RsmB-F"/>
    <property type="match status" value="1"/>
</dbReference>